<feature type="compositionally biased region" description="Basic and acidic residues" evidence="6">
    <location>
        <begin position="588"/>
        <end position="597"/>
    </location>
</feature>
<feature type="domain" description="B-block binding subunit of TFIIIC" evidence="7">
    <location>
        <begin position="229"/>
        <end position="297"/>
    </location>
</feature>
<dbReference type="PANTHER" id="PTHR15180:SF1">
    <property type="entry name" value="GENERAL TRANSCRIPTION FACTOR 3C POLYPEPTIDE 1"/>
    <property type="match status" value="1"/>
</dbReference>
<dbReference type="GO" id="GO:0003677">
    <property type="term" value="F:DNA binding"/>
    <property type="evidence" value="ECO:0007669"/>
    <property type="project" value="UniProtKB-KW"/>
</dbReference>
<protein>
    <recommendedName>
        <fullName evidence="7">B-block binding subunit of TFIIIC domain-containing protein</fullName>
    </recommendedName>
</protein>
<proteinExistence type="predicted"/>
<keyword evidence="5" id="KW-0539">Nucleus</keyword>
<dbReference type="GO" id="GO:0005634">
    <property type="term" value="C:nucleus"/>
    <property type="evidence" value="ECO:0007669"/>
    <property type="project" value="UniProtKB-SubCell"/>
</dbReference>
<feature type="compositionally biased region" description="Polar residues" evidence="6">
    <location>
        <begin position="573"/>
        <end position="584"/>
    </location>
</feature>
<evidence type="ECO:0000256" key="4">
    <source>
        <dbReference type="ARBA" id="ARBA00023163"/>
    </source>
</evidence>
<evidence type="ECO:0000256" key="6">
    <source>
        <dbReference type="SAM" id="MobiDB-lite"/>
    </source>
</evidence>
<evidence type="ECO:0000256" key="1">
    <source>
        <dbReference type="ARBA" id="ARBA00004123"/>
    </source>
</evidence>
<evidence type="ECO:0000256" key="2">
    <source>
        <dbReference type="ARBA" id="ARBA00022553"/>
    </source>
</evidence>
<dbReference type="Proteomes" id="UP000023152">
    <property type="component" value="Unassembled WGS sequence"/>
</dbReference>
<reference evidence="8 9" key="1">
    <citation type="journal article" date="2013" name="Curr. Biol.">
        <title>The Genome of the Foraminiferan Reticulomyxa filosa.</title>
        <authorList>
            <person name="Glockner G."/>
            <person name="Hulsmann N."/>
            <person name="Schleicher M."/>
            <person name="Noegel A.A."/>
            <person name="Eichinger L."/>
            <person name="Gallinger C."/>
            <person name="Pawlowski J."/>
            <person name="Sierra R."/>
            <person name="Euteneuer U."/>
            <person name="Pillet L."/>
            <person name="Moustafa A."/>
            <person name="Platzer M."/>
            <person name="Groth M."/>
            <person name="Szafranski K."/>
            <person name="Schliwa M."/>
        </authorList>
    </citation>
    <scope>NUCLEOTIDE SEQUENCE [LARGE SCALE GENOMIC DNA]</scope>
</reference>
<dbReference type="AlphaFoldDB" id="X6P164"/>
<keyword evidence="9" id="KW-1185">Reference proteome</keyword>
<dbReference type="InterPro" id="IPR007309">
    <property type="entry name" value="TFIIIC_Bblock-bd"/>
</dbReference>
<sequence length="958" mass="111498">MSNFEGQALNIAPEYYYSERTFTLTNTDDVLRYIIQYITSCGCHGACFTQICVALEQVYEYQQGLLSISNESSYTQEIGARVCQYSHEPFKDRFGEGIDKKVKSENILIYGYLFGEWIIYLNNVMGGNPTTTKKWLPNSTNKKTPFQLYEMNITNQNKSSAMETGQEVEATKDGVKYPCMKYRTKYLNVSWLKQMYNAITKKCDAQHIVNQYMNVFDTIYFVSEPCHSTIQTCVLELLMRAGVQGIAQSDLANELNVPSKEIFQILKQFHHFNLIVKCPDPVYSRRSNHVWLRQFVCNKVIVRYMKWSNESNISKKTLELRNLYRTNQLNECKTLRLLPFSHCFNQCVRLQCADNCNLYSQKIKQDIVPYLYSVLTSEEYRINGVACDSLKKMASQRFQWTDHDNIPWKDIQEVLIQTYPHQLEITRHIYSNNVIQAAIRLKPSNNANEKVKEGNDIVHPRIGHCWDMSRTLQLYNKIFDSGIKGIVSTDLSIQLQIPKKDLAKLLNYCVKTFDITRTIDTPYKSTTYRYFAKQHFQALAQINSNIKKAAKETTVPSKRNSKKTRSSPHKSRQAANTDDNTQVPQIKIENETADEKSNLGSTRSTGSQAPKSLKFLNRREQMLDYLKKNNGMAAALELRRYLQSLENGEEVANKTALLDGSVFSRLTKDLCDDELITIVNIKNSDGYTALIVEKNVDVNNPDVQQKIKQCVNFEHRSVSGPSSFVDMTNTSRSGDGSTSNVRAKEVSTASEEMSESNINKDKCYSYKYYFYGFMKPFNCRVWSFHEWLYDFYKQHSVESIQAIQIQIDLRKQDYQKRMLQRQSGFRLPRRKRQILLNNNENARLDKPIESINEEWKSYQQRSSRIEKNTNTTCYDRLEGRYLYHFPQRHCFEAITNDNSNENETEITNNDVNCVFSLPSLKADGWRRKHKIQFYSDSRRDLFRIILKEEQGRQHDGPK</sequence>
<keyword evidence="2" id="KW-0597">Phosphoprotein</keyword>
<evidence type="ECO:0000313" key="9">
    <source>
        <dbReference type="Proteomes" id="UP000023152"/>
    </source>
</evidence>
<dbReference type="EMBL" id="ASPP01005028">
    <property type="protein sequence ID" value="ETO31287.1"/>
    <property type="molecule type" value="Genomic_DNA"/>
</dbReference>
<keyword evidence="3" id="KW-0238">DNA-binding</keyword>
<dbReference type="GO" id="GO:0042791">
    <property type="term" value="P:5S class rRNA transcription by RNA polymerase III"/>
    <property type="evidence" value="ECO:0007669"/>
    <property type="project" value="TreeGrafter"/>
</dbReference>
<dbReference type="GO" id="GO:0006384">
    <property type="term" value="P:transcription initiation at RNA polymerase III promoter"/>
    <property type="evidence" value="ECO:0007669"/>
    <property type="project" value="InterPro"/>
</dbReference>
<name>X6P164_RETFI</name>
<evidence type="ECO:0000313" key="8">
    <source>
        <dbReference type="EMBL" id="ETO31287.1"/>
    </source>
</evidence>
<feature type="compositionally biased region" description="Polar residues" evidence="6">
    <location>
        <begin position="598"/>
        <end position="610"/>
    </location>
</feature>
<comment type="caution">
    <text evidence="8">The sequence shown here is derived from an EMBL/GenBank/DDBJ whole genome shotgun (WGS) entry which is preliminary data.</text>
</comment>
<evidence type="ECO:0000256" key="3">
    <source>
        <dbReference type="ARBA" id="ARBA00023125"/>
    </source>
</evidence>
<feature type="region of interest" description="Disordered" evidence="6">
    <location>
        <begin position="724"/>
        <end position="748"/>
    </location>
</feature>
<comment type="subcellular location">
    <subcellularLocation>
        <location evidence="1">Nucleus</location>
    </subcellularLocation>
</comment>
<dbReference type="InterPro" id="IPR044210">
    <property type="entry name" value="Tfc3-like"/>
</dbReference>
<dbReference type="GO" id="GO:0000127">
    <property type="term" value="C:transcription factor TFIIIC complex"/>
    <property type="evidence" value="ECO:0007669"/>
    <property type="project" value="InterPro"/>
</dbReference>
<dbReference type="InterPro" id="IPR036390">
    <property type="entry name" value="WH_DNA-bd_sf"/>
</dbReference>
<dbReference type="Pfam" id="PF04182">
    <property type="entry name" value="B-block_TFIIIC"/>
    <property type="match status" value="1"/>
</dbReference>
<keyword evidence="4" id="KW-0804">Transcription</keyword>
<dbReference type="SUPFAM" id="SSF46785">
    <property type="entry name" value="Winged helix' DNA-binding domain"/>
    <property type="match status" value="1"/>
</dbReference>
<organism evidence="8 9">
    <name type="scientific">Reticulomyxa filosa</name>
    <dbReference type="NCBI Taxonomy" id="46433"/>
    <lineage>
        <taxon>Eukaryota</taxon>
        <taxon>Sar</taxon>
        <taxon>Rhizaria</taxon>
        <taxon>Retaria</taxon>
        <taxon>Foraminifera</taxon>
        <taxon>Monothalamids</taxon>
        <taxon>Reticulomyxidae</taxon>
        <taxon>Reticulomyxa</taxon>
    </lineage>
</organism>
<feature type="compositionally biased region" description="Basic residues" evidence="6">
    <location>
        <begin position="559"/>
        <end position="572"/>
    </location>
</feature>
<evidence type="ECO:0000259" key="7">
    <source>
        <dbReference type="Pfam" id="PF04182"/>
    </source>
</evidence>
<feature type="region of interest" description="Disordered" evidence="6">
    <location>
        <begin position="549"/>
        <end position="613"/>
    </location>
</feature>
<dbReference type="PANTHER" id="PTHR15180">
    <property type="entry name" value="GENERAL TRANSCRIPTION FACTOR 3C POLYPEPTIDE 1"/>
    <property type="match status" value="1"/>
</dbReference>
<accession>X6P164</accession>
<gene>
    <name evidence="8" type="ORF">RFI_05833</name>
</gene>
<evidence type="ECO:0000256" key="5">
    <source>
        <dbReference type="ARBA" id="ARBA00023242"/>
    </source>
</evidence>